<dbReference type="EMBL" id="LAZR01000299">
    <property type="protein sequence ID" value="KKN76148.1"/>
    <property type="molecule type" value="Genomic_DNA"/>
</dbReference>
<sequence length="97" mass="10621">MRAMRIRVNDGVGSFTAVVGKPGRIYTPYVKIDSHGTGVAIIRRHMANGDVEAFASPLMKGDKPYPMTKAVNHMLRIGRKRGITKSARALLKEAGKK</sequence>
<gene>
    <name evidence="1" type="ORF">LCGC14_0373430</name>
</gene>
<reference evidence="1" key="1">
    <citation type="journal article" date="2015" name="Nature">
        <title>Complex archaea that bridge the gap between prokaryotes and eukaryotes.</title>
        <authorList>
            <person name="Spang A."/>
            <person name="Saw J.H."/>
            <person name="Jorgensen S.L."/>
            <person name="Zaremba-Niedzwiedzka K."/>
            <person name="Martijn J."/>
            <person name="Lind A.E."/>
            <person name="van Eijk R."/>
            <person name="Schleper C."/>
            <person name="Guy L."/>
            <person name="Ettema T.J."/>
        </authorList>
    </citation>
    <scope>NUCLEOTIDE SEQUENCE</scope>
</reference>
<comment type="caution">
    <text evidence="1">The sequence shown here is derived from an EMBL/GenBank/DDBJ whole genome shotgun (WGS) entry which is preliminary data.</text>
</comment>
<dbReference type="AlphaFoldDB" id="A0A0F9WD39"/>
<evidence type="ECO:0000313" key="1">
    <source>
        <dbReference type="EMBL" id="KKN76148.1"/>
    </source>
</evidence>
<protein>
    <submittedName>
        <fullName evidence="1">Uncharacterized protein</fullName>
    </submittedName>
</protein>
<accession>A0A0F9WD39</accession>
<organism evidence="1">
    <name type="scientific">marine sediment metagenome</name>
    <dbReference type="NCBI Taxonomy" id="412755"/>
    <lineage>
        <taxon>unclassified sequences</taxon>
        <taxon>metagenomes</taxon>
        <taxon>ecological metagenomes</taxon>
    </lineage>
</organism>
<name>A0A0F9WD39_9ZZZZ</name>
<proteinExistence type="predicted"/>